<gene>
    <name evidence="1" type="ORF">HHI36_022643</name>
</gene>
<dbReference type="EMBL" id="JABFTP020000042">
    <property type="protein sequence ID" value="KAL3272159.1"/>
    <property type="molecule type" value="Genomic_DNA"/>
</dbReference>
<keyword evidence="2" id="KW-1185">Reference proteome</keyword>
<dbReference type="AlphaFoldDB" id="A0ABD2N0J0"/>
<protein>
    <submittedName>
        <fullName evidence="1">Uncharacterized protein</fullName>
    </submittedName>
</protein>
<name>A0ABD2N0J0_9CUCU</name>
<reference evidence="1 2" key="1">
    <citation type="journal article" date="2021" name="BMC Biol.">
        <title>Horizontally acquired antibacterial genes associated with adaptive radiation of ladybird beetles.</title>
        <authorList>
            <person name="Li H.S."/>
            <person name="Tang X.F."/>
            <person name="Huang Y.H."/>
            <person name="Xu Z.Y."/>
            <person name="Chen M.L."/>
            <person name="Du X.Y."/>
            <person name="Qiu B.Y."/>
            <person name="Chen P.T."/>
            <person name="Zhang W."/>
            <person name="Slipinski A."/>
            <person name="Escalona H.E."/>
            <person name="Waterhouse R.M."/>
            <person name="Zwick A."/>
            <person name="Pang H."/>
        </authorList>
    </citation>
    <scope>NUCLEOTIDE SEQUENCE [LARGE SCALE GENOMIC DNA]</scope>
    <source>
        <strain evidence="1">SYSU2018</strain>
    </source>
</reference>
<accession>A0ABD2N0J0</accession>
<evidence type="ECO:0000313" key="1">
    <source>
        <dbReference type="EMBL" id="KAL3272159.1"/>
    </source>
</evidence>
<sequence>MKKKPKDSKQRTRISLDYKQLKINLKNETWECQDNFKDSEEATEIFPEARESIDRCSKTFNIPRNRRKRREWITQGLMNRINDRDAMFKSVRANPGNRELKDRYNEPKLRYYRNIIASNLSNSKEIWRIINESSGTMSNAPTEKTPKLIVHER</sequence>
<comment type="caution">
    <text evidence="1">The sequence shown here is derived from an EMBL/GenBank/DDBJ whole genome shotgun (WGS) entry which is preliminary data.</text>
</comment>
<evidence type="ECO:0000313" key="2">
    <source>
        <dbReference type="Proteomes" id="UP001516400"/>
    </source>
</evidence>
<dbReference type="Proteomes" id="UP001516400">
    <property type="component" value="Unassembled WGS sequence"/>
</dbReference>
<organism evidence="1 2">
    <name type="scientific">Cryptolaemus montrouzieri</name>
    <dbReference type="NCBI Taxonomy" id="559131"/>
    <lineage>
        <taxon>Eukaryota</taxon>
        <taxon>Metazoa</taxon>
        <taxon>Ecdysozoa</taxon>
        <taxon>Arthropoda</taxon>
        <taxon>Hexapoda</taxon>
        <taxon>Insecta</taxon>
        <taxon>Pterygota</taxon>
        <taxon>Neoptera</taxon>
        <taxon>Endopterygota</taxon>
        <taxon>Coleoptera</taxon>
        <taxon>Polyphaga</taxon>
        <taxon>Cucujiformia</taxon>
        <taxon>Coccinelloidea</taxon>
        <taxon>Coccinellidae</taxon>
        <taxon>Scymninae</taxon>
        <taxon>Scymnini</taxon>
        <taxon>Cryptolaemus</taxon>
    </lineage>
</organism>
<proteinExistence type="predicted"/>